<dbReference type="PANTHER" id="PTHR40202">
    <property type="match status" value="1"/>
</dbReference>
<dbReference type="EMBL" id="FOTQ01000001">
    <property type="protein sequence ID" value="SFL55007.1"/>
    <property type="molecule type" value="Genomic_DNA"/>
</dbReference>
<protein>
    <submittedName>
        <fullName evidence="2">Predicted HD phosphohydrolase</fullName>
    </submittedName>
</protein>
<evidence type="ECO:0000313" key="2">
    <source>
        <dbReference type="EMBL" id="SFL55007.1"/>
    </source>
</evidence>
<dbReference type="Proteomes" id="UP000199144">
    <property type="component" value="Unassembled WGS sequence"/>
</dbReference>
<feature type="region of interest" description="Disordered" evidence="1">
    <location>
        <begin position="190"/>
        <end position="209"/>
    </location>
</feature>
<organism evidence="2 3">
    <name type="scientific">Shimia aestuarii</name>
    <dbReference type="NCBI Taxonomy" id="254406"/>
    <lineage>
        <taxon>Bacteria</taxon>
        <taxon>Pseudomonadati</taxon>
        <taxon>Pseudomonadota</taxon>
        <taxon>Alphaproteobacteria</taxon>
        <taxon>Rhodobacterales</taxon>
        <taxon>Roseobacteraceae</taxon>
    </lineage>
</organism>
<dbReference type="InterPro" id="IPR052567">
    <property type="entry name" value="OP_Dioxygenase"/>
</dbReference>
<dbReference type="PANTHER" id="PTHR40202:SF1">
    <property type="entry name" value="HD DOMAIN-CONTAINING PROTEIN"/>
    <property type="match status" value="1"/>
</dbReference>
<dbReference type="GO" id="GO:0016787">
    <property type="term" value="F:hydrolase activity"/>
    <property type="evidence" value="ECO:0007669"/>
    <property type="project" value="UniProtKB-KW"/>
</dbReference>
<reference evidence="2 3" key="1">
    <citation type="submission" date="2016-10" db="EMBL/GenBank/DDBJ databases">
        <authorList>
            <person name="de Groot N.N."/>
        </authorList>
    </citation>
    <scope>NUCLEOTIDE SEQUENCE [LARGE SCALE GENOMIC DNA]</scope>
    <source>
        <strain evidence="2 3">DSM 15283</strain>
    </source>
</reference>
<dbReference type="Gene3D" id="1.10.3210.10">
    <property type="entry name" value="Hypothetical protein af1432"/>
    <property type="match status" value="1"/>
</dbReference>
<dbReference type="AlphaFoldDB" id="A0A1I4ILP9"/>
<evidence type="ECO:0000256" key="1">
    <source>
        <dbReference type="SAM" id="MobiDB-lite"/>
    </source>
</evidence>
<gene>
    <name evidence="2" type="ORF">SAMN04488042_101648</name>
</gene>
<dbReference type="STRING" id="254406.SAMN04488042_101648"/>
<evidence type="ECO:0000313" key="3">
    <source>
        <dbReference type="Proteomes" id="UP000199144"/>
    </source>
</evidence>
<proteinExistence type="predicted"/>
<accession>A0A1I4ILP9</accession>
<dbReference type="SUPFAM" id="SSF109604">
    <property type="entry name" value="HD-domain/PDEase-like"/>
    <property type="match status" value="1"/>
</dbReference>
<sequence length="209" mass="24421">MMDKVNFTRMKDGTKEEYEFLTAHEIDHTRHTADRLLKALVELDESLSGYQITRLGHSVQSATRAWRDGADIDWIVSALLHDIGDIYAPYNHDEYAATILKPFVREQCAWVVQTHGDFQMLYYGHHLDGFDQNKRDRHKGHPYFDDNAEFCERWDQASFDPDYEDLPLEFFAPMVREVFARKPYDPEVIRPGTREPLVNDAEAARRRGA</sequence>
<keyword evidence="2" id="KW-0378">Hydrolase</keyword>
<name>A0A1I4ILP9_9RHOB</name>
<keyword evidence="3" id="KW-1185">Reference proteome</keyword>